<evidence type="ECO:0000256" key="1">
    <source>
        <dbReference type="ARBA" id="ARBA00023015"/>
    </source>
</evidence>
<evidence type="ECO:0000256" key="3">
    <source>
        <dbReference type="ARBA" id="ARBA00023163"/>
    </source>
</evidence>
<evidence type="ECO:0000259" key="4">
    <source>
        <dbReference type="PROSITE" id="PS50995"/>
    </source>
</evidence>
<keyword evidence="2" id="KW-0238">DNA-binding</keyword>
<evidence type="ECO:0000313" key="6">
    <source>
        <dbReference type="Proteomes" id="UP000070250"/>
    </source>
</evidence>
<dbReference type="InterPro" id="IPR036390">
    <property type="entry name" value="WH_DNA-bd_sf"/>
</dbReference>
<feature type="domain" description="HTH marR-type" evidence="4">
    <location>
        <begin position="19"/>
        <end position="151"/>
    </location>
</feature>
<dbReference type="Pfam" id="PF12802">
    <property type="entry name" value="MarR_2"/>
    <property type="match status" value="1"/>
</dbReference>
<dbReference type="InterPro" id="IPR036388">
    <property type="entry name" value="WH-like_DNA-bd_sf"/>
</dbReference>
<keyword evidence="6" id="KW-1185">Reference proteome</keyword>
<dbReference type="EMBL" id="CP011971">
    <property type="protein sequence ID" value="AMN47946.1"/>
    <property type="molecule type" value="Genomic_DNA"/>
</dbReference>
<dbReference type="SUPFAM" id="SSF46785">
    <property type="entry name" value="Winged helix' DNA-binding domain"/>
    <property type="match status" value="1"/>
</dbReference>
<dbReference type="PANTHER" id="PTHR42756">
    <property type="entry name" value="TRANSCRIPTIONAL REGULATOR, MARR"/>
    <property type="match status" value="1"/>
</dbReference>
<dbReference type="STRING" id="465721.ACG33_12725"/>
<keyword evidence="1" id="KW-0805">Transcription regulation</keyword>
<protein>
    <recommendedName>
        <fullName evidence="4">HTH marR-type domain-containing protein</fullName>
    </recommendedName>
</protein>
<sequence>MPRQLSVPPFYQPKAFSPANSIGYLLRRANKLSMARAEAAFAGNEITFTQWIVLALVSNGTAATCAELSRNIGYSSGAMTRLIDQLEARDLLVRRRDEMDRRVTRLALTAAGHVTFTDLAAKVVDRWNEVLEDFDREDITRLIATLNRLVARLEAIEEQGS</sequence>
<dbReference type="PANTHER" id="PTHR42756:SF1">
    <property type="entry name" value="TRANSCRIPTIONAL REPRESSOR OF EMRAB OPERON"/>
    <property type="match status" value="1"/>
</dbReference>
<dbReference type="GO" id="GO:0003700">
    <property type="term" value="F:DNA-binding transcription factor activity"/>
    <property type="evidence" value="ECO:0007669"/>
    <property type="project" value="InterPro"/>
</dbReference>
<accession>A0A127FC20</accession>
<dbReference type="PROSITE" id="PS01117">
    <property type="entry name" value="HTH_MARR_1"/>
    <property type="match status" value="1"/>
</dbReference>
<dbReference type="InterPro" id="IPR023187">
    <property type="entry name" value="Tscrpt_reg_MarR-type_CS"/>
</dbReference>
<dbReference type="AlphaFoldDB" id="A0A127FC20"/>
<evidence type="ECO:0000313" key="5">
    <source>
        <dbReference type="EMBL" id="AMN47946.1"/>
    </source>
</evidence>
<reference evidence="5 6" key="1">
    <citation type="submission" date="2015-06" db="EMBL/GenBank/DDBJ databases">
        <title>A Comprehensive Approach to Explore the Metabolic and Phylogenetic Diversity of Bacterial Steroid Degradation in the Environment: Testosterone as an Example.</title>
        <authorList>
            <person name="Yang F.-C."/>
            <person name="Chen Y.-L."/>
            <person name="Yu C.-P."/>
            <person name="Tang S.-L."/>
            <person name="Wang P.-H."/>
            <person name="Ismail W."/>
            <person name="Wang C.-H."/>
            <person name="Yang C.-Y."/>
            <person name="Chiang Y.-R."/>
        </authorList>
    </citation>
    <scope>NUCLEOTIDE SEQUENCE [LARGE SCALE GENOMIC DNA]</scope>
    <source>
        <strain evidence="5 6">DSM 18526</strain>
    </source>
</reference>
<dbReference type="KEGG" id="sdf:ACG33_12725"/>
<dbReference type="Proteomes" id="UP000070250">
    <property type="component" value="Chromosome"/>
</dbReference>
<keyword evidence="3" id="KW-0804">Transcription</keyword>
<dbReference type="PROSITE" id="PS50995">
    <property type="entry name" value="HTH_MARR_2"/>
    <property type="match status" value="1"/>
</dbReference>
<gene>
    <name evidence="5" type="ORF">ACG33_12725</name>
</gene>
<dbReference type="GO" id="GO:0003677">
    <property type="term" value="F:DNA binding"/>
    <property type="evidence" value="ECO:0007669"/>
    <property type="project" value="UniProtKB-KW"/>
</dbReference>
<name>A0A127FC20_STEDE</name>
<dbReference type="InterPro" id="IPR000835">
    <property type="entry name" value="HTH_MarR-typ"/>
</dbReference>
<evidence type="ECO:0000256" key="2">
    <source>
        <dbReference type="ARBA" id="ARBA00023125"/>
    </source>
</evidence>
<dbReference type="SMART" id="SM00347">
    <property type="entry name" value="HTH_MARR"/>
    <property type="match status" value="1"/>
</dbReference>
<dbReference type="Gene3D" id="1.10.10.10">
    <property type="entry name" value="Winged helix-like DNA-binding domain superfamily/Winged helix DNA-binding domain"/>
    <property type="match status" value="1"/>
</dbReference>
<dbReference type="PRINTS" id="PR00598">
    <property type="entry name" value="HTHMARR"/>
</dbReference>
<organism evidence="5 6">
    <name type="scientific">Steroidobacter denitrificans</name>
    <dbReference type="NCBI Taxonomy" id="465721"/>
    <lineage>
        <taxon>Bacteria</taxon>
        <taxon>Pseudomonadati</taxon>
        <taxon>Pseudomonadota</taxon>
        <taxon>Gammaproteobacteria</taxon>
        <taxon>Steroidobacterales</taxon>
        <taxon>Steroidobacteraceae</taxon>
        <taxon>Steroidobacter</taxon>
    </lineage>
</organism>
<proteinExistence type="predicted"/>